<evidence type="ECO:0000313" key="1">
    <source>
        <dbReference type="EMBL" id="JAD27036.1"/>
    </source>
</evidence>
<accession>A0A0A8YKV6</accession>
<sequence length="11" mass="1356">MKKYKLTNKVC</sequence>
<dbReference type="EMBL" id="GBRH01270859">
    <property type="protein sequence ID" value="JAD27036.1"/>
    <property type="molecule type" value="Transcribed_RNA"/>
</dbReference>
<protein>
    <submittedName>
        <fullName evidence="1">Uncharacterized protein</fullName>
    </submittedName>
</protein>
<name>A0A0A8YKV6_ARUDO</name>
<proteinExistence type="predicted"/>
<reference evidence="1" key="1">
    <citation type="submission" date="2014-09" db="EMBL/GenBank/DDBJ databases">
        <authorList>
            <person name="Magalhaes I.L.F."/>
            <person name="Oliveira U."/>
            <person name="Santos F.R."/>
            <person name="Vidigal T.H.D.A."/>
            <person name="Brescovit A.D."/>
            <person name="Santos A.J."/>
        </authorList>
    </citation>
    <scope>NUCLEOTIDE SEQUENCE</scope>
    <source>
        <tissue evidence="1">Shoot tissue taken approximately 20 cm above the soil surface</tissue>
    </source>
</reference>
<reference evidence="1" key="2">
    <citation type="journal article" date="2015" name="Data Brief">
        <title>Shoot transcriptome of the giant reed, Arundo donax.</title>
        <authorList>
            <person name="Barrero R.A."/>
            <person name="Guerrero F.D."/>
            <person name="Moolhuijzen P."/>
            <person name="Goolsby J.A."/>
            <person name="Tidwell J."/>
            <person name="Bellgard S.E."/>
            <person name="Bellgard M.I."/>
        </authorList>
    </citation>
    <scope>NUCLEOTIDE SEQUENCE</scope>
    <source>
        <tissue evidence="1">Shoot tissue taken approximately 20 cm above the soil surface</tissue>
    </source>
</reference>
<organism evidence="1">
    <name type="scientific">Arundo donax</name>
    <name type="common">Giant reed</name>
    <name type="synonym">Donax arundinaceus</name>
    <dbReference type="NCBI Taxonomy" id="35708"/>
    <lineage>
        <taxon>Eukaryota</taxon>
        <taxon>Viridiplantae</taxon>
        <taxon>Streptophyta</taxon>
        <taxon>Embryophyta</taxon>
        <taxon>Tracheophyta</taxon>
        <taxon>Spermatophyta</taxon>
        <taxon>Magnoliopsida</taxon>
        <taxon>Liliopsida</taxon>
        <taxon>Poales</taxon>
        <taxon>Poaceae</taxon>
        <taxon>PACMAD clade</taxon>
        <taxon>Arundinoideae</taxon>
        <taxon>Arundineae</taxon>
        <taxon>Arundo</taxon>
    </lineage>
</organism>